<gene>
    <name evidence="3" type="ORF">GCM10023226_40750</name>
</gene>
<dbReference type="Pfam" id="PF12728">
    <property type="entry name" value="HTH_17"/>
    <property type="match status" value="1"/>
</dbReference>
<feature type="region of interest" description="Disordered" evidence="1">
    <location>
        <begin position="67"/>
        <end position="92"/>
    </location>
</feature>
<dbReference type="EMBL" id="BAABIM010000005">
    <property type="protein sequence ID" value="GAA4698094.1"/>
    <property type="molecule type" value="Genomic_DNA"/>
</dbReference>
<dbReference type="InterPro" id="IPR041657">
    <property type="entry name" value="HTH_17"/>
</dbReference>
<name>A0ABP8X1B2_9ACTN</name>
<reference evidence="4" key="1">
    <citation type="journal article" date="2019" name="Int. J. Syst. Evol. Microbiol.">
        <title>The Global Catalogue of Microorganisms (GCM) 10K type strain sequencing project: providing services to taxonomists for standard genome sequencing and annotation.</title>
        <authorList>
            <consortium name="The Broad Institute Genomics Platform"/>
            <consortium name="The Broad Institute Genome Sequencing Center for Infectious Disease"/>
            <person name="Wu L."/>
            <person name="Ma J."/>
        </authorList>
    </citation>
    <scope>NUCLEOTIDE SEQUENCE [LARGE SCALE GENOMIC DNA]</scope>
    <source>
        <strain evidence="4">JCM 18127</strain>
    </source>
</reference>
<feature type="compositionally biased region" description="Basic and acidic residues" evidence="1">
    <location>
        <begin position="67"/>
        <end position="79"/>
    </location>
</feature>
<sequence length="170" mass="18283">MNAAQRPPDPTWISYVAAADLAGVSHTTILNAIRRGELGHRPTIGRRLSVNRASVVEWTAGRARAAEDAAERARERALAHADTLPPASDHDWLTGPQAAEVLGVTKKRVSQLVQADLLPHVRKGRRTWFGTSDATSSRLSRPRAASGFTGMISPEAIRVPLGSPRTVQSA</sequence>
<evidence type="ECO:0000256" key="1">
    <source>
        <dbReference type="SAM" id="MobiDB-lite"/>
    </source>
</evidence>
<keyword evidence="4" id="KW-1185">Reference proteome</keyword>
<proteinExistence type="predicted"/>
<comment type="caution">
    <text evidence="3">The sequence shown here is derived from an EMBL/GenBank/DDBJ whole genome shotgun (WGS) entry which is preliminary data.</text>
</comment>
<protein>
    <recommendedName>
        <fullName evidence="2">Helix-turn-helix domain-containing protein</fullName>
    </recommendedName>
</protein>
<evidence type="ECO:0000313" key="4">
    <source>
        <dbReference type="Proteomes" id="UP001500621"/>
    </source>
</evidence>
<organism evidence="3 4">
    <name type="scientific">Nocardioides nanhaiensis</name>
    <dbReference type="NCBI Taxonomy" id="1476871"/>
    <lineage>
        <taxon>Bacteria</taxon>
        <taxon>Bacillati</taxon>
        <taxon>Actinomycetota</taxon>
        <taxon>Actinomycetes</taxon>
        <taxon>Propionibacteriales</taxon>
        <taxon>Nocardioidaceae</taxon>
        <taxon>Nocardioides</taxon>
    </lineage>
</organism>
<accession>A0ABP8X1B2</accession>
<evidence type="ECO:0000313" key="3">
    <source>
        <dbReference type="EMBL" id="GAA4698094.1"/>
    </source>
</evidence>
<evidence type="ECO:0000259" key="2">
    <source>
        <dbReference type="Pfam" id="PF12728"/>
    </source>
</evidence>
<dbReference type="Proteomes" id="UP001500621">
    <property type="component" value="Unassembled WGS sequence"/>
</dbReference>
<feature type="domain" description="Helix-turn-helix" evidence="2">
    <location>
        <begin position="18"/>
        <end position="62"/>
    </location>
</feature>